<dbReference type="Proteomes" id="UP001165069">
    <property type="component" value="Unassembled WGS sequence"/>
</dbReference>
<evidence type="ECO:0000313" key="2">
    <source>
        <dbReference type="EMBL" id="GLH73805.1"/>
    </source>
</evidence>
<dbReference type="PROSITE" id="PS51257">
    <property type="entry name" value="PROKAR_LIPOPROTEIN"/>
    <property type="match status" value="1"/>
</dbReference>
<organism evidence="2 3">
    <name type="scientific">Geothrix limicola</name>
    <dbReference type="NCBI Taxonomy" id="2927978"/>
    <lineage>
        <taxon>Bacteria</taxon>
        <taxon>Pseudomonadati</taxon>
        <taxon>Acidobacteriota</taxon>
        <taxon>Holophagae</taxon>
        <taxon>Holophagales</taxon>
        <taxon>Holophagaceae</taxon>
        <taxon>Geothrix</taxon>
    </lineage>
</organism>
<dbReference type="RefSeq" id="WP_285575404.1">
    <property type="nucleotide sequence ID" value="NZ_BSDE01000004.1"/>
</dbReference>
<protein>
    <recommendedName>
        <fullName evidence="1">Lcl C-terminal domain-containing protein</fullName>
    </recommendedName>
</protein>
<sequence>MSGFSKLALSTVILLGACGGGGPSSGGTNPGQPPPTDTVTGTVRYNGAPLAGARVLLFSTNWNRFDQIAVTDSKGVYSFSGLSTMGNAPADWLIWAMNPNFGFYPSVGSGAAVMRCGQNEFLQGYNTGGVGLDVTAIHFISLPNASLSGADFNAFNHMNAPVRLARTGQVASYAAGDDGDLHQGAAWPVARFTDNQDGTVTDRLTGLIWLKNAGTFSPTTFPLALAEVGQLASGTNGLTDGSKAGDWRLPNLCELESLVDVSTSNPALPAGNPFTNVSNGIYWSSTGYTGINWGSVTAWAVRLSDGRYINDSIANVKATSANGVWAVKGAGGGVVKLQATGLWSTFAEGDDGKVQSGVHLMYPRWIDNGDGTTTDTVTGLIWLQQANAINLPWADAVAAVNALHSGQYGLTDGSVAGSWRMPTRNEMQSLADRQQSNHADYFNNVFNFAAPYAATLGTLYQAAPFKGFATFQYYWTSTTDAADTTKAWTVFSCDFGVYDMDKAASGYTLAVR</sequence>
<accession>A0ABQ5QI05</accession>
<comment type="caution">
    <text evidence="2">The sequence shown here is derived from an EMBL/GenBank/DDBJ whole genome shotgun (WGS) entry which is preliminary data.</text>
</comment>
<feature type="domain" description="Lcl C-terminal" evidence="1">
    <location>
        <begin position="198"/>
        <end position="327"/>
    </location>
</feature>
<evidence type="ECO:0000313" key="3">
    <source>
        <dbReference type="Proteomes" id="UP001165069"/>
    </source>
</evidence>
<dbReference type="Pfam" id="PF07603">
    <property type="entry name" value="Lcl_C"/>
    <property type="match status" value="2"/>
</dbReference>
<evidence type="ECO:0000259" key="1">
    <source>
        <dbReference type="Pfam" id="PF07603"/>
    </source>
</evidence>
<dbReference type="EMBL" id="BSDE01000004">
    <property type="protein sequence ID" value="GLH73805.1"/>
    <property type="molecule type" value="Genomic_DNA"/>
</dbReference>
<dbReference type="PANTHER" id="PTHR35812:SF1">
    <property type="entry name" value="LIPOPROTEIN"/>
    <property type="match status" value="1"/>
</dbReference>
<reference evidence="2 3" key="1">
    <citation type="journal article" date="2023" name="Antonie Van Leeuwenhoek">
        <title>Mesoterricola silvestris gen. nov., sp. nov., Mesoterricola sediminis sp. nov., Geothrix oryzae sp. nov., Geothrix edaphica sp. nov., Geothrix rubra sp. nov., and Geothrix limicola sp. nov., six novel members of Acidobacteriota isolated from soils.</title>
        <authorList>
            <person name="Itoh H."/>
            <person name="Sugisawa Y."/>
            <person name="Mise K."/>
            <person name="Xu Z."/>
            <person name="Kuniyasu M."/>
            <person name="Ushijima N."/>
            <person name="Kawano K."/>
            <person name="Kobayashi E."/>
            <person name="Shiratori Y."/>
            <person name="Masuda Y."/>
            <person name="Senoo K."/>
        </authorList>
    </citation>
    <scope>NUCLEOTIDE SEQUENCE [LARGE SCALE GENOMIC DNA]</scope>
    <source>
        <strain evidence="2 3">Red804</strain>
    </source>
</reference>
<keyword evidence="3" id="KW-1185">Reference proteome</keyword>
<name>A0ABQ5QI05_9BACT</name>
<dbReference type="PANTHER" id="PTHR35812">
    <property type="entry name" value="LIPOPROTEIN"/>
    <property type="match status" value="1"/>
</dbReference>
<dbReference type="InterPro" id="IPR011460">
    <property type="entry name" value="Lcl_C"/>
</dbReference>
<feature type="domain" description="Lcl C-terminal" evidence="1">
    <location>
        <begin position="371"/>
        <end position="512"/>
    </location>
</feature>
<dbReference type="SUPFAM" id="SSF49464">
    <property type="entry name" value="Carboxypeptidase regulatory domain-like"/>
    <property type="match status" value="1"/>
</dbReference>
<gene>
    <name evidence="2" type="ORF">GETHLI_23070</name>
</gene>
<proteinExistence type="predicted"/>
<dbReference type="InterPro" id="IPR008969">
    <property type="entry name" value="CarboxyPept-like_regulatory"/>
</dbReference>